<name>A0A228J5J4_9BURK</name>
<dbReference type="RefSeq" id="WP_089449639.1">
    <property type="nucleotide sequence ID" value="NZ_NKFA01000001.1"/>
</dbReference>
<reference evidence="3" key="1">
    <citation type="submission" date="2017-06" db="EMBL/GenBank/DDBJ databases">
        <authorList>
            <person name="LiPuma J."/>
            <person name="Spilker T."/>
        </authorList>
    </citation>
    <scope>NUCLEOTIDE SEQUENCE [LARGE SCALE GENOMIC DNA]</scope>
    <source>
        <strain evidence="3">AU17325</strain>
    </source>
</reference>
<sequence length="64" mass="6986">MKRRIRDGARTAPRKHAPAAGRHGRSTVTMRSSGVVWMKEVEKCGIVRALDACATIKATRVDPA</sequence>
<organism evidence="2 3">
    <name type="scientific">Burkholderia aenigmatica</name>
    <dbReference type="NCBI Taxonomy" id="2015348"/>
    <lineage>
        <taxon>Bacteria</taxon>
        <taxon>Pseudomonadati</taxon>
        <taxon>Pseudomonadota</taxon>
        <taxon>Betaproteobacteria</taxon>
        <taxon>Burkholderiales</taxon>
        <taxon>Burkholderiaceae</taxon>
        <taxon>Burkholderia</taxon>
        <taxon>Burkholderia cepacia complex</taxon>
    </lineage>
</organism>
<evidence type="ECO:0000256" key="1">
    <source>
        <dbReference type="SAM" id="MobiDB-lite"/>
    </source>
</evidence>
<protein>
    <submittedName>
        <fullName evidence="2">Uncharacterized protein</fullName>
    </submittedName>
</protein>
<comment type="caution">
    <text evidence="2">The sequence shown here is derived from an EMBL/GenBank/DDBJ whole genome shotgun (WGS) entry which is preliminary data.</text>
</comment>
<dbReference type="Proteomes" id="UP000214600">
    <property type="component" value="Unassembled WGS sequence"/>
</dbReference>
<reference evidence="2 3" key="2">
    <citation type="submission" date="2017-08" db="EMBL/GenBank/DDBJ databases">
        <title>WGS of novel Burkholderia cepaca complex species.</title>
        <authorList>
            <person name="Lipuma J."/>
            <person name="Spilker T."/>
        </authorList>
    </citation>
    <scope>NUCLEOTIDE SEQUENCE [LARGE SCALE GENOMIC DNA]</scope>
    <source>
        <strain evidence="2 3">AU17325</strain>
    </source>
</reference>
<feature type="region of interest" description="Disordered" evidence="1">
    <location>
        <begin position="1"/>
        <end position="27"/>
    </location>
</feature>
<gene>
    <name evidence="2" type="ORF">CFB84_00420</name>
</gene>
<feature type="compositionally biased region" description="Basic residues" evidence="1">
    <location>
        <begin position="12"/>
        <end position="25"/>
    </location>
</feature>
<evidence type="ECO:0000313" key="3">
    <source>
        <dbReference type="Proteomes" id="UP000214600"/>
    </source>
</evidence>
<accession>A0A228J5J4</accession>
<evidence type="ECO:0000313" key="2">
    <source>
        <dbReference type="EMBL" id="OXI49699.1"/>
    </source>
</evidence>
<dbReference type="EMBL" id="NKFA01000001">
    <property type="protein sequence ID" value="OXI49699.1"/>
    <property type="molecule type" value="Genomic_DNA"/>
</dbReference>
<dbReference type="AlphaFoldDB" id="A0A228J5J4"/>
<proteinExistence type="predicted"/>